<proteinExistence type="predicted"/>
<dbReference type="STRING" id="617002.SAMN05660653_03119"/>
<organism evidence="1 2">
    <name type="scientific">Desulfonatronum thiosulfatophilum</name>
    <dbReference type="NCBI Taxonomy" id="617002"/>
    <lineage>
        <taxon>Bacteria</taxon>
        <taxon>Pseudomonadati</taxon>
        <taxon>Thermodesulfobacteriota</taxon>
        <taxon>Desulfovibrionia</taxon>
        <taxon>Desulfovibrionales</taxon>
        <taxon>Desulfonatronaceae</taxon>
        <taxon>Desulfonatronum</taxon>
    </lineage>
</organism>
<gene>
    <name evidence="1" type="ORF">SAMN05660653_03119</name>
</gene>
<name>A0A1G6ESQ7_9BACT</name>
<keyword evidence="2" id="KW-1185">Reference proteome</keyword>
<evidence type="ECO:0000313" key="2">
    <source>
        <dbReference type="Proteomes" id="UP000198771"/>
    </source>
</evidence>
<accession>A0A1G6ESQ7</accession>
<reference evidence="1 2" key="1">
    <citation type="submission" date="2016-10" db="EMBL/GenBank/DDBJ databases">
        <authorList>
            <person name="de Groot N.N."/>
        </authorList>
    </citation>
    <scope>NUCLEOTIDE SEQUENCE [LARGE SCALE GENOMIC DNA]</scope>
    <source>
        <strain evidence="1 2">ASO4-2</strain>
    </source>
</reference>
<dbReference type="Proteomes" id="UP000198771">
    <property type="component" value="Unassembled WGS sequence"/>
</dbReference>
<dbReference type="RefSeq" id="WP_092123760.1">
    <property type="nucleotide sequence ID" value="NZ_FMXO01000022.1"/>
</dbReference>
<evidence type="ECO:0000313" key="1">
    <source>
        <dbReference type="EMBL" id="SDB60609.1"/>
    </source>
</evidence>
<protein>
    <recommendedName>
        <fullName evidence="3">Phage-Barnase-EndoU-ColicinE5/D-RelE like nuclease 3 domain-containing protein</fullName>
    </recommendedName>
</protein>
<evidence type="ECO:0008006" key="3">
    <source>
        <dbReference type="Google" id="ProtNLM"/>
    </source>
</evidence>
<dbReference type="OrthoDB" id="4773966at2"/>
<dbReference type="EMBL" id="FMXO01000022">
    <property type="protein sequence ID" value="SDB60609.1"/>
    <property type="molecule type" value="Genomic_DNA"/>
</dbReference>
<dbReference type="AlphaFoldDB" id="A0A1G6ESQ7"/>
<sequence length="146" mass="17259">MGYPALVLYQTEQEYRIHFERMYCRGELQCFDGIMVRFRKKDFDHCFFESSNRDGVKNQFSRQRAERIDWIKAALQDGQADIFVGWDSSKRRYDHSRRVTLVMGDYVVVIRLTGQKKAVFVTAFVADSAMTLDRIKGSPRWTRLRA</sequence>